<reference evidence="2" key="1">
    <citation type="journal article" date="2019" name="Int. J. Syst. Evol. Microbiol.">
        <title>The Global Catalogue of Microorganisms (GCM) 10K type strain sequencing project: providing services to taxonomists for standard genome sequencing and annotation.</title>
        <authorList>
            <consortium name="The Broad Institute Genomics Platform"/>
            <consortium name="The Broad Institute Genome Sequencing Center for Infectious Disease"/>
            <person name="Wu L."/>
            <person name="Ma J."/>
        </authorList>
    </citation>
    <scope>NUCLEOTIDE SEQUENCE [LARGE SCALE GENOMIC DNA]</scope>
    <source>
        <strain evidence="2">CCM 320</strain>
    </source>
</reference>
<dbReference type="RefSeq" id="WP_117312548.1">
    <property type="nucleotide sequence ID" value="NZ_JBHRUJ010000030.1"/>
</dbReference>
<dbReference type="NCBIfam" id="TIGR02126">
    <property type="entry name" value="phgtail_TP901_1"/>
    <property type="match status" value="1"/>
</dbReference>
<dbReference type="Pfam" id="PF06199">
    <property type="entry name" value="Phage_tail_2"/>
    <property type="match status" value="1"/>
</dbReference>
<sequence length="187" mass="20844">MVNPITEYETSHAALLADKALEGMVQGKDKILLFRVLGDTNAARKLAFQTEHTFTFSRERDVIRTKDGSISKDNGLETEVSIEAIQKRGDRLYGELALAAIKGHKVELWEVTVDEDLKNETDEYPAIYAQGYLPSWELPAGVEDESTVSTTFNVDGEPQWGYTPLSAAQEAAVQYAFRNTEEITPEV</sequence>
<accession>A0ABV7KTB3</accession>
<keyword evidence="2" id="KW-1185">Reference proteome</keyword>
<dbReference type="InterPro" id="IPR011855">
    <property type="entry name" value="Phgtail_TP901_1"/>
</dbReference>
<dbReference type="PRINTS" id="PR01997">
    <property type="entry name" value="MTP2FAMILY"/>
</dbReference>
<comment type="caution">
    <text evidence="1">The sequence shown here is derived from an EMBL/GenBank/DDBJ whole genome shotgun (WGS) entry which is preliminary data.</text>
</comment>
<organism evidence="1 2">
    <name type="scientific">Planomicrobium okeanokoites</name>
    <name type="common">Planococcus okeanokoites</name>
    <name type="synonym">Flavobacterium okeanokoites</name>
    <dbReference type="NCBI Taxonomy" id="244"/>
    <lineage>
        <taxon>Bacteria</taxon>
        <taxon>Bacillati</taxon>
        <taxon>Bacillota</taxon>
        <taxon>Bacilli</taxon>
        <taxon>Bacillales</taxon>
        <taxon>Caryophanaceae</taxon>
        <taxon>Planomicrobium</taxon>
    </lineage>
</organism>
<protein>
    <submittedName>
        <fullName evidence="1">Phage major tail protein, TP901-1 family</fullName>
    </submittedName>
</protein>
<name>A0ABV7KTB3_PLAOK</name>
<gene>
    <name evidence="1" type="ORF">ACFOEJ_16790</name>
</gene>
<dbReference type="EMBL" id="JBHRUJ010000030">
    <property type="protein sequence ID" value="MFC3212727.1"/>
    <property type="molecule type" value="Genomic_DNA"/>
</dbReference>
<evidence type="ECO:0000313" key="1">
    <source>
        <dbReference type="EMBL" id="MFC3212727.1"/>
    </source>
</evidence>
<proteinExistence type="predicted"/>
<dbReference type="PRINTS" id="PR01998">
    <property type="entry name" value="MTP2STAPHYLO"/>
</dbReference>
<dbReference type="InterPro" id="IPR022345">
    <property type="entry name" value="Phage_69_Orf23_MTP"/>
</dbReference>
<evidence type="ECO:0000313" key="2">
    <source>
        <dbReference type="Proteomes" id="UP001595625"/>
    </source>
</evidence>
<dbReference type="Proteomes" id="UP001595625">
    <property type="component" value="Unassembled WGS sequence"/>
</dbReference>